<name>A0ABZ2EMB4_9BACT</name>
<dbReference type="Gene3D" id="3.40.50.2300">
    <property type="match status" value="2"/>
</dbReference>
<dbReference type="InterPro" id="IPR000843">
    <property type="entry name" value="HTH_LacI"/>
</dbReference>
<dbReference type="InterPro" id="IPR010982">
    <property type="entry name" value="Lambda_DNA-bd_dom_sf"/>
</dbReference>
<dbReference type="PANTHER" id="PTHR30146:SF109">
    <property type="entry name" value="HTH-TYPE TRANSCRIPTIONAL REGULATOR GALS"/>
    <property type="match status" value="1"/>
</dbReference>
<evidence type="ECO:0000259" key="4">
    <source>
        <dbReference type="PROSITE" id="PS50932"/>
    </source>
</evidence>
<reference evidence="6" key="1">
    <citation type="submission" date="2024-01" db="EMBL/GenBank/DDBJ databases">
        <title>Mycovorax composti gen. nov. sp. nov., a member of the family Chitinophagaceae isolated from button mushroom compost.</title>
        <authorList>
            <person name="Thai M."/>
            <person name="Bell T.L."/>
            <person name="Kertesz M.A."/>
        </authorList>
    </citation>
    <scope>NUCLEOTIDE SEQUENCE [LARGE SCALE GENOMIC DNA]</scope>
    <source>
        <strain evidence="6">C216</strain>
    </source>
</reference>
<dbReference type="Pfam" id="PF00532">
    <property type="entry name" value="Peripla_BP_1"/>
    <property type="match status" value="1"/>
</dbReference>
<dbReference type="SMART" id="SM00354">
    <property type="entry name" value="HTH_LACI"/>
    <property type="match status" value="1"/>
</dbReference>
<protein>
    <submittedName>
        <fullName evidence="5">HTH-type transcriptional repressor CytR</fullName>
    </submittedName>
</protein>
<dbReference type="SUPFAM" id="SSF53822">
    <property type="entry name" value="Periplasmic binding protein-like I"/>
    <property type="match status" value="1"/>
</dbReference>
<dbReference type="InterPro" id="IPR001761">
    <property type="entry name" value="Peripla_BP/Lac1_sug-bd_dom"/>
</dbReference>
<dbReference type="EMBL" id="CP144143">
    <property type="protein sequence ID" value="WWC84689.1"/>
    <property type="molecule type" value="Genomic_DNA"/>
</dbReference>
<dbReference type="CDD" id="cd06267">
    <property type="entry name" value="PBP1_LacI_sugar_binding-like"/>
    <property type="match status" value="1"/>
</dbReference>
<feature type="domain" description="HTH lacI-type" evidence="4">
    <location>
        <begin position="1"/>
        <end position="44"/>
    </location>
</feature>
<dbReference type="Gene3D" id="1.10.260.40">
    <property type="entry name" value="lambda repressor-like DNA-binding domains"/>
    <property type="match status" value="1"/>
</dbReference>
<sequence>MSVSTVSKALNDNPLISALTKERVKKLAKEWNYIPNEAARHFKQSKSYTLGVIVPDLLDQFYVLAVNGIEKVASKKNYNVIVSQTHEDADIEEKLIENMIKNRVDGAIITVSKNTKNVERFQRLTYAGIPFVFFARYFSEQEYDYVSTDNVGGAKKAVEYLLKRGHKRIAHLMGPSFLKTSIQRYNGYVDALMKYKVSFDPALVEEVDLSPEQTYAAVRRLMQLDNPPTAFFTFKNYISLDVIKILKQEFSQQLEKTEVVGFGNLPLIQYLDYKPIAAIDENSFRMGEKAAELIFENIEHNDKELEEERPAQHMRIPCRLIMY</sequence>
<evidence type="ECO:0000313" key="5">
    <source>
        <dbReference type="EMBL" id="WWC84689.1"/>
    </source>
</evidence>
<evidence type="ECO:0000256" key="2">
    <source>
        <dbReference type="ARBA" id="ARBA00023125"/>
    </source>
</evidence>
<keyword evidence="1" id="KW-0805">Transcription regulation</keyword>
<evidence type="ECO:0000313" key="6">
    <source>
        <dbReference type="Proteomes" id="UP001321305"/>
    </source>
</evidence>
<organism evidence="5 6">
    <name type="scientific">Mycovorax composti</name>
    <dbReference type="NCBI Taxonomy" id="2962693"/>
    <lineage>
        <taxon>Bacteria</taxon>
        <taxon>Pseudomonadati</taxon>
        <taxon>Bacteroidota</taxon>
        <taxon>Chitinophagia</taxon>
        <taxon>Chitinophagales</taxon>
        <taxon>Chitinophagaceae</taxon>
        <taxon>Mycovorax</taxon>
    </lineage>
</organism>
<keyword evidence="3" id="KW-0804">Transcription</keyword>
<dbReference type="Proteomes" id="UP001321305">
    <property type="component" value="Chromosome"/>
</dbReference>
<dbReference type="SUPFAM" id="SSF47413">
    <property type="entry name" value="lambda repressor-like DNA-binding domains"/>
    <property type="match status" value="1"/>
</dbReference>
<accession>A0ABZ2EMB4</accession>
<proteinExistence type="predicted"/>
<dbReference type="CDD" id="cd01392">
    <property type="entry name" value="HTH_LacI"/>
    <property type="match status" value="1"/>
</dbReference>
<keyword evidence="2" id="KW-0238">DNA-binding</keyword>
<evidence type="ECO:0000256" key="1">
    <source>
        <dbReference type="ARBA" id="ARBA00023015"/>
    </source>
</evidence>
<gene>
    <name evidence="5" type="primary">cytR_3</name>
    <name evidence="5" type="ORF">PIECOFPK_02430</name>
</gene>
<keyword evidence="6" id="KW-1185">Reference proteome</keyword>
<evidence type="ECO:0000256" key="3">
    <source>
        <dbReference type="ARBA" id="ARBA00023163"/>
    </source>
</evidence>
<dbReference type="PROSITE" id="PS50932">
    <property type="entry name" value="HTH_LACI_2"/>
    <property type="match status" value="1"/>
</dbReference>
<dbReference type="PANTHER" id="PTHR30146">
    <property type="entry name" value="LACI-RELATED TRANSCRIPTIONAL REPRESSOR"/>
    <property type="match status" value="1"/>
</dbReference>
<dbReference type="InterPro" id="IPR028082">
    <property type="entry name" value="Peripla_BP_I"/>
</dbReference>
<dbReference type="Pfam" id="PF00356">
    <property type="entry name" value="LacI"/>
    <property type="match status" value="1"/>
</dbReference>